<name>A0A4R7JAN5_9ACTN</name>
<reference evidence="1 2" key="1">
    <citation type="submission" date="2019-03" db="EMBL/GenBank/DDBJ databases">
        <title>Genomic Encyclopedia of Archaeal and Bacterial Type Strains, Phase II (KMG-II): from individual species to whole genera.</title>
        <authorList>
            <person name="Goeker M."/>
        </authorList>
    </citation>
    <scope>NUCLEOTIDE SEQUENCE [LARGE SCALE GENOMIC DNA]</scope>
    <source>
        <strain evidence="1 2">DSM 24323</strain>
    </source>
</reference>
<dbReference type="OrthoDB" id="4120491at2"/>
<organism evidence="1 2">
    <name type="scientific">Naumannella halotolerans</name>
    <dbReference type="NCBI Taxonomy" id="993414"/>
    <lineage>
        <taxon>Bacteria</taxon>
        <taxon>Bacillati</taxon>
        <taxon>Actinomycetota</taxon>
        <taxon>Actinomycetes</taxon>
        <taxon>Propionibacteriales</taxon>
        <taxon>Propionibacteriaceae</taxon>
        <taxon>Naumannella</taxon>
    </lineage>
</organism>
<dbReference type="AlphaFoldDB" id="A0A4R7JAN5"/>
<dbReference type="EMBL" id="SOAW01000001">
    <property type="protein sequence ID" value="TDT33697.1"/>
    <property type="molecule type" value="Genomic_DNA"/>
</dbReference>
<evidence type="ECO:0000313" key="2">
    <source>
        <dbReference type="Proteomes" id="UP000295371"/>
    </source>
</evidence>
<evidence type="ECO:0000313" key="1">
    <source>
        <dbReference type="EMBL" id="TDT33697.1"/>
    </source>
</evidence>
<dbReference type="Gene3D" id="3.40.50.2000">
    <property type="entry name" value="Glycogen Phosphorylase B"/>
    <property type="match status" value="2"/>
</dbReference>
<keyword evidence="2" id="KW-1185">Reference proteome</keyword>
<dbReference type="SUPFAM" id="SSF53756">
    <property type="entry name" value="UDP-Glycosyltransferase/glycogen phosphorylase"/>
    <property type="match status" value="1"/>
</dbReference>
<evidence type="ECO:0008006" key="3">
    <source>
        <dbReference type="Google" id="ProtNLM"/>
    </source>
</evidence>
<dbReference type="Proteomes" id="UP000295371">
    <property type="component" value="Unassembled WGS sequence"/>
</dbReference>
<protein>
    <recommendedName>
        <fullName evidence="3">Glycosyltransferase involved in cell wall biosynthesis</fullName>
    </recommendedName>
</protein>
<sequence>MNSTIHVVPGPREHGVVLHALQLLDQPALASASVRRRIPDPGQFTGPLHLHVTDHLWGPTPGTAADRITALAAGTSIGVTLHDIPDPADPRTTGGSGERDRVAAYRRIADAAQVVVVASKFEAELLRRAGTRGPITVIGLPRAEPRPAPRDPGDRLPQVAMLGFLHPGKGMETVLETLGRLRLDLAVVNLGPIARGHEEYGRRLHELAAAQGTTLQISGWLSDADLLQAARAVAVPVLAHRHMSASGSVGSWWQAGRRPIAVPNPYLSELEESFPQTLELTDDLAGAIAAAWQDPARTWLPAGTKVGAGPAEVAEQLARTLQEAWS</sequence>
<comment type="caution">
    <text evidence="1">The sequence shown here is derived from an EMBL/GenBank/DDBJ whole genome shotgun (WGS) entry which is preliminary data.</text>
</comment>
<gene>
    <name evidence="1" type="ORF">CLV29_1324</name>
</gene>
<dbReference type="RefSeq" id="WP_133754164.1">
    <property type="nucleotide sequence ID" value="NZ_SOAW01000001.1"/>
</dbReference>
<proteinExistence type="predicted"/>
<accession>A0A4R7JAN5</accession>